<organism evidence="4 5">
    <name type="scientific">Anisodus acutangulus</name>
    <dbReference type="NCBI Taxonomy" id="402998"/>
    <lineage>
        <taxon>Eukaryota</taxon>
        <taxon>Viridiplantae</taxon>
        <taxon>Streptophyta</taxon>
        <taxon>Embryophyta</taxon>
        <taxon>Tracheophyta</taxon>
        <taxon>Spermatophyta</taxon>
        <taxon>Magnoliopsida</taxon>
        <taxon>eudicotyledons</taxon>
        <taxon>Gunneridae</taxon>
        <taxon>Pentapetalae</taxon>
        <taxon>asterids</taxon>
        <taxon>lamiids</taxon>
        <taxon>Solanales</taxon>
        <taxon>Solanaceae</taxon>
        <taxon>Solanoideae</taxon>
        <taxon>Hyoscyameae</taxon>
        <taxon>Anisodus</taxon>
    </lineage>
</organism>
<dbReference type="GO" id="GO:0003729">
    <property type="term" value="F:mRNA binding"/>
    <property type="evidence" value="ECO:0007669"/>
    <property type="project" value="TreeGrafter"/>
</dbReference>
<protein>
    <recommendedName>
        <fullName evidence="6">Pentatricopeptide repeat-containing protein</fullName>
    </recommendedName>
</protein>
<dbReference type="PROSITE" id="PS51375">
    <property type="entry name" value="PPR"/>
    <property type="match status" value="3"/>
</dbReference>
<dbReference type="Proteomes" id="UP001152561">
    <property type="component" value="Unassembled WGS sequence"/>
</dbReference>
<evidence type="ECO:0000313" key="4">
    <source>
        <dbReference type="EMBL" id="KAJ8556450.1"/>
    </source>
</evidence>
<dbReference type="GO" id="GO:0006396">
    <property type="term" value="P:RNA processing"/>
    <property type="evidence" value="ECO:0007669"/>
    <property type="project" value="TreeGrafter"/>
</dbReference>
<dbReference type="GO" id="GO:0007005">
    <property type="term" value="P:mitochondrion organization"/>
    <property type="evidence" value="ECO:0007669"/>
    <property type="project" value="TreeGrafter"/>
</dbReference>
<feature type="repeat" description="PPR" evidence="3">
    <location>
        <begin position="313"/>
        <end position="347"/>
    </location>
</feature>
<accession>A0A9Q1MDV0</accession>
<dbReference type="Gene3D" id="1.25.40.10">
    <property type="entry name" value="Tetratricopeptide repeat domain"/>
    <property type="match status" value="2"/>
</dbReference>
<keyword evidence="5" id="KW-1185">Reference proteome</keyword>
<evidence type="ECO:0000256" key="1">
    <source>
        <dbReference type="ARBA" id="ARBA00007626"/>
    </source>
</evidence>
<evidence type="ECO:0000256" key="2">
    <source>
        <dbReference type="ARBA" id="ARBA00022737"/>
    </source>
</evidence>
<comment type="caution">
    <text evidence="4">The sequence shown here is derived from an EMBL/GenBank/DDBJ whole genome shotgun (WGS) entry which is preliminary data.</text>
</comment>
<reference evidence="5" key="1">
    <citation type="journal article" date="2023" name="Proc. Natl. Acad. Sci. U.S.A.">
        <title>Genomic and structural basis for evolution of tropane alkaloid biosynthesis.</title>
        <authorList>
            <person name="Wanga Y.-J."/>
            <person name="Taina T."/>
            <person name="Yua J.-Y."/>
            <person name="Lia J."/>
            <person name="Xua B."/>
            <person name="Chenc J."/>
            <person name="D'Auriad J.C."/>
            <person name="Huanga J.-P."/>
            <person name="Huanga S.-X."/>
        </authorList>
    </citation>
    <scope>NUCLEOTIDE SEQUENCE [LARGE SCALE GENOMIC DNA]</scope>
    <source>
        <strain evidence="5">cv. KIB-2019</strain>
    </source>
</reference>
<dbReference type="InterPro" id="IPR002885">
    <property type="entry name" value="PPR_rpt"/>
</dbReference>
<evidence type="ECO:0000256" key="3">
    <source>
        <dbReference type="PROSITE-ProRule" id="PRU00708"/>
    </source>
</evidence>
<feature type="repeat" description="PPR" evidence="3">
    <location>
        <begin position="241"/>
        <end position="275"/>
    </location>
</feature>
<dbReference type="AlphaFoldDB" id="A0A9Q1MDV0"/>
<dbReference type="PANTHER" id="PTHR47934:SF8">
    <property type="entry name" value="PENTACOTRIPEPTIDE-REPEAT REGION OF PRORP DOMAIN-CONTAINING PROTEIN"/>
    <property type="match status" value="1"/>
</dbReference>
<gene>
    <name evidence="4" type="ORF">K7X08_032202</name>
</gene>
<dbReference type="PANTHER" id="PTHR47934">
    <property type="entry name" value="PENTATRICOPEPTIDE REPEAT-CONTAINING PROTEIN PET309, MITOCHONDRIAL"/>
    <property type="match status" value="1"/>
</dbReference>
<dbReference type="InterPro" id="IPR051114">
    <property type="entry name" value="Mito_RNA_Proc_CCM1"/>
</dbReference>
<evidence type="ECO:0000313" key="5">
    <source>
        <dbReference type="Proteomes" id="UP001152561"/>
    </source>
</evidence>
<name>A0A9Q1MDV0_9SOLA</name>
<evidence type="ECO:0008006" key="6">
    <source>
        <dbReference type="Google" id="ProtNLM"/>
    </source>
</evidence>
<comment type="similarity">
    <text evidence="1">Belongs to the PPR family. P subfamily.</text>
</comment>
<keyword evidence="2" id="KW-0677">Repeat</keyword>
<feature type="repeat" description="PPR" evidence="3">
    <location>
        <begin position="168"/>
        <end position="202"/>
    </location>
</feature>
<dbReference type="EMBL" id="JAJAGQ010000008">
    <property type="protein sequence ID" value="KAJ8556450.1"/>
    <property type="molecule type" value="Genomic_DNA"/>
</dbReference>
<sequence length="377" mass="42722">MLVPSIRLFLKNNPTDNPYYVLKMVHLSTTSSSSTKEFLNHLLNNKNGYAMERTLNAVRAKLDARCVDEVLEKCAVNDPQTGLRFFIWAGLNPSYRHSSYMFSRAYKLLEVDRKPQIIRDVLEAYRLQNYVPSAKMFKVILNMCREGKDANMGLWVLRKMKGCNCRPDTTVYNVVIQLLREKGDMDEAMGLMREMELIDLHPDMITYVVIIKGLSEGLCKDGHVEEAHKVINRVAESGIPLDSCYSFLVLSLLRIGKLKEAEMFFRRMLTGGLKPDGLTSSTIIRWLCQKSRILDGYHLIDVIEQSPSVSSIDSDIYSILMAGLCEEKHLVEAAKLANLMVEKGVKLKGPYVKNVIECLRHCCGKEDLASSIANIKS</sequence>
<dbReference type="OrthoDB" id="185373at2759"/>
<dbReference type="InterPro" id="IPR011990">
    <property type="entry name" value="TPR-like_helical_dom_sf"/>
</dbReference>
<proteinExistence type="inferred from homology"/>
<dbReference type="GO" id="GO:0005739">
    <property type="term" value="C:mitochondrion"/>
    <property type="evidence" value="ECO:0007669"/>
    <property type="project" value="TreeGrafter"/>
</dbReference>
<dbReference type="NCBIfam" id="TIGR00756">
    <property type="entry name" value="PPR"/>
    <property type="match status" value="2"/>
</dbReference>
<dbReference type="Pfam" id="PF13041">
    <property type="entry name" value="PPR_2"/>
    <property type="match status" value="1"/>
</dbReference>
<dbReference type="Pfam" id="PF01535">
    <property type="entry name" value="PPR"/>
    <property type="match status" value="3"/>
</dbReference>